<accession>A0AAW8DY22</accession>
<dbReference type="AlphaFoldDB" id="A0AAW8DY22"/>
<proteinExistence type="predicted"/>
<organism evidence="1 2">
    <name type="scientific">Variovorax boronicumulans</name>
    <dbReference type="NCBI Taxonomy" id="436515"/>
    <lineage>
        <taxon>Bacteria</taxon>
        <taxon>Pseudomonadati</taxon>
        <taxon>Pseudomonadota</taxon>
        <taxon>Betaproteobacteria</taxon>
        <taxon>Burkholderiales</taxon>
        <taxon>Comamonadaceae</taxon>
        <taxon>Variovorax</taxon>
    </lineage>
</organism>
<protein>
    <submittedName>
        <fullName evidence="1">Uncharacterized protein</fullName>
    </submittedName>
</protein>
<dbReference type="Proteomes" id="UP001244295">
    <property type="component" value="Unassembled WGS sequence"/>
</dbReference>
<sequence length="92" mass="10203">MPRPSLHSASITLKLPFDMSAAQEVEALRAAGIPVDDLGNAMSGFLFVRFSNGWRSDSNIFRWFPAPIERSANEARLHATQPRRSLLLHAKG</sequence>
<name>A0AAW8DY22_9BURK</name>
<gene>
    <name evidence="1" type="ORF">J2W25_003444</name>
</gene>
<evidence type="ECO:0000313" key="1">
    <source>
        <dbReference type="EMBL" id="MDP9924412.1"/>
    </source>
</evidence>
<reference evidence="1" key="1">
    <citation type="submission" date="2023-07" db="EMBL/GenBank/DDBJ databases">
        <title>Sorghum-associated microbial communities from plants grown in Nebraska, USA.</title>
        <authorList>
            <person name="Schachtman D."/>
        </authorList>
    </citation>
    <scope>NUCLEOTIDE SEQUENCE</scope>
    <source>
        <strain evidence="1">DS2795</strain>
    </source>
</reference>
<dbReference type="EMBL" id="JAUSRR010000005">
    <property type="protein sequence ID" value="MDP9924412.1"/>
    <property type="molecule type" value="Genomic_DNA"/>
</dbReference>
<evidence type="ECO:0000313" key="2">
    <source>
        <dbReference type="Proteomes" id="UP001244295"/>
    </source>
</evidence>
<dbReference type="RefSeq" id="WP_240531349.1">
    <property type="nucleotide sequence ID" value="NZ_CP023284.1"/>
</dbReference>
<comment type="caution">
    <text evidence="1">The sequence shown here is derived from an EMBL/GenBank/DDBJ whole genome shotgun (WGS) entry which is preliminary data.</text>
</comment>